<proteinExistence type="predicted"/>
<dbReference type="EMBL" id="CM042030">
    <property type="protein sequence ID" value="KAI3787324.1"/>
    <property type="molecule type" value="Genomic_DNA"/>
</dbReference>
<dbReference type="Proteomes" id="UP001056120">
    <property type="component" value="Linkage Group LG13"/>
</dbReference>
<evidence type="ECO:0000313" key="2">
    <source>
        <dbReference type="Proteomes" id="UP001056120"/>
    </source>
</evidence>
<sequence length="311" mass="35224">MAHLKMICSKSSGQDKKTRDKILLLLGWRKTFQVSILISNVNHFCTLWSEAEHGAWNEKPYHEILLKDRTQKLGTVNKIEKIAPRKPCDSSGARREILPGSILVATEKLLGVHQFAGSKILIVKANQTTGFQGLIINKLIPWDIITPLEEGLDPLIDAPLSYGGPLFTPGRPLFSLTRQSVGDEHPEILPNIYFLDQLATVNLRQNLKVQGRSVTDYWFFMGYSAWGWNQLFDEIDDGSWDIINGTAQQFDWPMKRWHFGLLLGRELEPCLGKGTISILFIRVLQSNLLNPSLLHHQLQELLVTISNMTST</sequence>
<organism evidence="1 2">
    <name type="scientific">Smallanthus sonchifolius</name>
    <dbReference type="NCBI Taxonomy" id="185202"/>
    <lineage>
        <taxon>Eukaryota</taxon>
        <taxon>Viridiplantae</taxon>
        <taxon>Streptophyta</taxon>
        <taxon>Embryophyta</taxon>
        <taxon>Tracheophyta</taxon>
        <taxon>Spermatophyta</taxon>
        <taxon>Magnoliopsida</taxon>
        <taxon>eudicotyledons</taxon>
        <taxon>Gunneridae</taxon>
        <taxon>Pentapetalae</taxon>
        <taxon>asterids</taxon>
        <taxon>campanulids</taxon>
        <taxon>Asterales</taxon>
        <taxon>Asteraceae</taxon>
        <taxon>Asteroideae</taxon>
        <taxon>Heliantheae alliance</taxon>
        <taxon>Millerieae</taxon>
        <taxon>Smallanthus</taxon>
    </lineage>
</organism>
<keyword evidence="2" id="KW-1185">Reference proteome</keyword>
<accession>A0ACB9GV54</accession>
<reference evidence="2" key="1">
    <citation type="journal article" date="2022" name="Mol. Ecol. Resour.">
        <title>The genomes of chicory, endive, great burdock and yacon provide insights into Asteraceae palaeo-polyploidization history and plant inulin production.</title>
        <authorList>
            <person name="Fan W."/>
            <person name="Wang S."/>
            <person name="Wang H."/>
            <person name="Wang A."/>
            <person name="Jiang F."/>
            <person name="Liu H."/>
            <person name="Zhao H."/>
            <person name="Xu D."/>
            <person name="Zhang Y."/>
        </authorList>
    </citation>
    <scope>NUCLEOTIDE SEQUENCE [LARGE SCALE GENOMIC DNA]</scope>
    <source>
        <strain evidence="2">cv. Yunnan</strain>
    </source>
</reference>
<evidence type="ECO:0000313" key="1">
    <source>
        <dbReference type="EMBL" id="KAI3787324.1"/>
    </source>
</evidence>
<gene>
    <name evidence="1" type="ORF">L1987_41716</name>
</gene>
<name>A0ACB9GV54_9ASTR</name>
<comment type="caution">
    <text evidence="1">The sequence shown here is derived from an EMBL/GenBank/DDBJ whole genome shotgun (WGS) entry which is preliminary data.</text>
</comment>
<reference evidence="1 2" key="2">
    <citation type="journal article" date="2022" name="Mol. Ecol. Resour.">
        <title>The genomes of chicory, endive, great burdock and yacon provide insights into Asteraceae paleo-polyploidization history and plant inulin production.</title>
        <authorList>
            <person name="Fan W."/>
            <person name="Wang S."/>
            <person name="Wang H."/>
            <person name="Wang A."/>
            <person name="Jiang F."/>
            <person name="Liu H."/>
            <person name="Zhao H."/>
            <person name="Xu D."/>
            <person name="Zhang Y."/>
        </authorList>
    </citation>
    <scope>NUCLEOTIDE SEQUENCE [LARGE SCALE GENOMIC DNA]</scope>
    <source>
        <strain evidence="2">cv. Yunnan</strain>
        <tissue evidence="1">Leaves</tissue>
    </source>
</reference>
<protein>
    <submittedName>
        <fullName evidence="1">Uncharacterized protein</fullName>
    </submittedName>
</protein>